<dbReference type="EMBL" id="BLXT01006904">
    <property type="protein sequence ID" value="GFO34495.1"/>
    <property type="molecule type" value="Genomic_DNA"/>
</dbReference>
<accession>A0AAV4CRN3</accession>
<gene>
    <name evidence="2" type="ORF">PoB_006100000</name>
</gene>
<comment type="caution">
    <text evidence="2">The sequence shown here is derived from an EMBL/GenBank/DDBJ whole genome shotgun (WGS) entry which is preliminary data.</text>
</comment>
<keyword evidence="3" id="KW-1185">Reference proteome</keyword>
<evidence type="ECO:0000313" key="2">
    <source>
        <dbReference type="EMBL" id="GFO34495.1"/>
    </source>
</evidence>
<proteinExistence type="predicted"/>
<dbReference type="Proteomes" id="UP000735302">
    <property type="component" value="Unassembled WGS sequence"/>
</dbReference>
<name>A0AAV4CRN3_9GAST</name>
<feature type="compositionally biased region" description="Basic and acidic residues" evidence="1">
    <location>
        <begin position="40"/>
        <end position="55"/>
    </location>
</feature>
<organism evidence="2 3">
    <name type="scientific">Plakobranchus ocellatus</name>
    <dbReference type="NCBI Taxonomy" id="259542"/>
    <lineage>
        <taxon>Eukaryota</taxon>
        <taxon>Metazoa</taxon>
        <taxon>Spiralia</taxon>
        <taxon>Lophotrochozoa</taxon>
        <taxon>Mollusca</taxon>
        <taxon>Gastropoda</taxon>
        <taxon>Heterobranchia</taxon>
        <taxon>Euthyneura</taxon>
        <taxon>Panpulmonata</taxon>
        <taxon>Sacoglossa</taxon>
        <taxon>Placobranchoidea</taxon>
        <taxon>Plakobranchidae</taxon>
        <taxon>Plakobranchus</taxon>
    </lineage>
</organism>
<evidence type="ECO:0000256" key="1">
    <source>
        <dbReference type="SAM" id="MobiDB-lite"/>
    </source>
</evidence>
<dbReference type="AlphaFoldDB" id="A0AAV4CRN3"/>
<protein>
    <submittedName>
        <fullName evidence="2">Uncharacterized protein</fullName>
    </submittedName>
</protein>
<feature type="region of interest" description="Disordered" evidence="1">
    <location>
        <begin position="1"/>
        <end position="55"/>
    </location>
</feature>
<sequence>MDEDSFKGGVGKGRRASDRMDTVHTIGGKVLASPGAGRSEGSRDDPWINHVDTTRRQKRQIPELIAFGWPTREPYRHSTAITP</sequence>
<evidence type="ECO:0000313" key="3">
    <source>
        <dbReference type="Proteomes" id="UP000735302"/>
    </source>
</evidence>
<reference evidence="2 3" key="1">
    <citation type="journal article" date="2021" name="Elife">
        <title>Chloroplast acquisition without the gene transfer in kleptoplastic sea slugs, Plakobranchus ocellatus.</title>
        <authorList>
            <person name="Maeda T."/>
            <person name="Takahashi S."/>
            <person name="Yoshida T."/>
            <person name="Shimamura S."/>
            <person name="Takaki Y."/>
            <person name="Nagai Y."/>
            <person name="Toyoda A."/>
            <person name="Suzuki Y."/>
            <person name="Arimoto A."/>
            <person name="Ishii H."/>
            <person name="Satoh N."/>
            <person name="Nishiyama T."/>
            <person name="Hasebe M."/>
            <person name="Maruyama T."/>
            <person name="Minagawa J."/>
            <person name="Obokata J."/>
            <person name="Shigenobu S."/>
        </authorList>
    </citation>
    <scope>NUCLEOTIDE SEQUENCE [LARGE SCALE GENOMIC DNA]</scope>
</reference>